<dbReference type="AlphaFoldDB" id="A0A016TV67"/>
<protein>
    <submittedName>
        <fullName evidence="1">Uncharacterized protein</fullName>
    </submittedName>
</protein>
<dbReference type="Proteomes" id="UP000024635">
    <property type="component" value="Unassembled WGS sequence"/>
</dbReference>
<evidence type="ECO:0000313" key="2">
    <source>
        <dbReference type="Proteomes" id="UP000024635"/>
    </source>
</evidence>
<reference evidence="2" key="1">
    <citation type="journal article" date="2015" name="Nat. Genet.">
        <title>The genome and transcriptome of the zoonotic hookworm Ancylostoma ceylanicum identify infection-specific gene families.</title>
        <authorList>
            <person name="Schwarz E.M."/>
            <person name="Hu Y."/>
            <person name="Antoshechkin I."/>
            <person name="Miller M.M."/>
            <person name="Sternberg P.W."/>
            <person name="Aroian R.V."/>
        </authorList>
    </citation>
    <scope>NUCLEOTIDE SEQUENCE</scope>
    <source>
        <strain evidence="2">HY135</strain>
    </source>
</reference>
<keyword evidence="2" id="KW-1185">Reference proteome</keyword>
<proteinExistence type="predicted"/>
<dbReference type="EMBL" id="JARK01001413">
    <property type="protein sequence ID" value="EYC06283.1"/>
    <property type="molecule type" value="Genomic_DNA"/>
</dbReference>
<comment type="caution">
    <text evidence="1">The sequence shown here is derived from an EMBL/GenBank/DDBJ whole genome shotgun (WGS) entry which is preliminary data.</text>
</comment>
<gene>
    <name evidence="1" type="primary">Acey_s0077.g1122</name>
    <name evidence="1" type="ORF">Y032_0077g1122</name>
</gene>
<name>A0A016TV67_9BILA</name>
<accession>A0A016TV67</accession>
<sequence length="77" mass="8362">MIDLISFPPPSGLSTGNSAISCKRAEVVATKTAFLVGFVEVDHCVCLHCNAKPRNSVKSVKTKFPWVLPLMRILCST</sequence>
<organism evidence="1 2">
    <name type="scientific">Ancylostoma ceylanicum</name>
    <dbReference type="NCBI Taxonomy" id="53326"/>
    <lineage>
        <taxon>Eukaryota</taxon>
        <taxon>Metazoa</taxon>
        <taxon>Ecdysozoa</taxon>
        <taxon>Nematoda</taxon>
        <taxon>Chromadorea</taxon>
        <taxon>Rhabditida</taxon>
        <taxon>Rhabditina</taxon>
        <taxon>Rhabditomorpha</taxon>
        <taxon>Strongyloidea</taxon>
        <taxon>Ancylostomatidae</taxon>
        <taxon>Ancylostomatinae</taxon>
        <taxon>Ancylostoma</taxon>
    </lineage>
</organism>
<evidence type="ECO:0000313" key="1">
    <source>
        <dbReference type="EMBL" id="EYC06283.1"/>
    </source>
</evidence>